<sequence length="252" mass="27494">MAKNNYISLHGKFYLAELVNGVAGAMRHIGNVPEFELEIGADVIEHQESMSGKRTTDFTMITTTSVNFTGQLEEVTPENLEYILSGMNHTVATKTETDVSLGAVVAGQEIKLDGYNLKTVSFKDSTSGTAKTVEPENYTLDAKFGTVIFHDVADLTMPILASYETGAVTRTTLASDFEKEYQLFFKGINTANGDHVAVTLWRTKKSPETNFPLIHEELGQYEISGQALSDMTKESDPALGLYGHVVTIPAAV</sequence>
<evidence type="ECO:0000313" key="2">
    <source>
        <dbReference type="Proteomes" id="UP000621930"/>
    </source>
</evidence>
<dbReference type="PIRSF" id="PIRSF028589">
    <property type="entry name" value="UCP028589"/>
    <property type="match status" value="1"/>
</dbReference>
<dbReference type="Proteomes" id="UP000621930">
    <property type="component" value="Unassembled WGS sequence"/>
</dbReference>
<dbReference type="InterPro" id="IPR016893">
    <property type="entry name" value="UCP028589"/>
</dbReference>
<evidence type="ECO:0000313" key="1">
    <source>
        <dbReference type="EMBL" id="MBD8008761.1"/>
    </source>
</evidence>
<dbReference type="EMBL" id="JACSPT010000005">
    <property type="protein sequence ID" value="MBD8008761.1"/>
    <property type="molecule type" value="Genomic_DNA"/>
</dbReference>
<reference evidence="1 2" key="1">
    <citation type="submission" date="2020-08" db="EMBL/GenBank/DDBJ databases">
        <title>A Genomic Blueprint of the Chicken Gut Microbiome.</title>
        <authorList>
            <person name="Gilroy R."/>
            <person name="Ravi A."/>
            <person name="Getino M."/>
            <person name="Pursley I."/>
            <person name="Horton D.L."/>
            <person name="Alikhan N.-F."/>
            <person name="Baker D."/>
            <person name="Gharbi K."/>
            <person name="Hall N."/>
            <person name="Watson M."/>
            <person name="Adriaenssens E.M."/>
            <person name="Foster-Nyarko E."/>
            <person name="Jarju S."/>
            <person name="Secka A."/>
            <person name="Antonio M."/>
            <person name="Oren A."/>
            <person name="Chaudhuri R."/>
            <person name="La Ragione R.M."/>
            <person name="Hildebrand F."/>
            <person name="Pallen M.J."/>
        </authorList>
    </citation>
    <scope>NUCLEOTIDE SEQUENCE [LARGE SCALE GENOMIC DNA]</scope>
    <source>
        <strain evidence="1 2">Sa1BUA6</strain>
    </source>
</reference>
<comment type="caution">
    <text evidence="1">The sequence shown here is derived from an EMBL/GenBank/DDBJ whole genome shotgun (WGS) entry which is preliminary data.</text>
</comment>
<evidence type="ECO:0008006" key="3">
    <source>
        <dbReference type="Google" id="ProtNLM"/>
    </source>
</evidence>
<accession>A0ABR8VVH8</accession>
<name>A0ABR8VVH8_9GAMM</name>
<gene>
    <name evidence="1" type="ORF">H9629_05315</name>
</gene>
<protein>
    <recommendedName>
        <fullName evidence="3">Major tail protein</fullName>
    </recommendedName>
</protein>
<proteinExistence type="predicted"/>
<dbReference type="RefSeq" id="WP_191730648.1">
    <property type="nucleotide sequence ID" value="NZ_JACSPT010000005.1"/>
</dbReference>
<organism evidence="1 2">
    <name type="scientific">Acinetobacter pecorum</name>
    <dbReference type="NCBI Taxonomy" id="2762215"/>
    <lineage>
        <taxon>Bacteria</taxon>
        <taxon>Pseudomonadati</taxon>
        <taxon>Pseudomonadota</taxon>
        <taxon>Gammaproteobacteria</taxon>
        <taxon>Moraxellales</taxon>
        <taxon>Moraxellaceae</taxon>
        <taxon>Acinetobacter</taxon>
    </lineage>
</organism>
<keyword evidence="2" id="KW-1185">Reference proteome</keyword>